<dbReference type="EMBL" id="JAMXMC010000009">
    <property type="protein sequence ID" value="MCO5978125.1"/>
    <property type="molecule type" value="Genomic_DNA"/>
</dbReference>
<name>A0ABT1BPH2_9BURK</name>
<comment type="caution">
    <text evidence="2">The sequence shown here is derived from an EMBL/GenBank/DDBJ whole genome shotgun (WGS) entry which is preliminary data.</text>
</comment>
<sequence length="138" mass="14346">MPRPTRSQALPRPRVLLAATLLPLLGLWLARPAHAMEALGDAALTEVQAAGWSGLPLSVGDLASVSQLAGPASSRDGLQQVDRQAASLQQFSASVALQTQLAAARRVTALPMLAYVMPSVIPVVGLPLAFFVPPASPH</sequence>
<keyword evidence="1" id="KW-0812">Transmembrane</keyword>
<accession>A0ABT1BPH2</accession>
<gene>
    <name evidence="2" type="ORF">M0L44_15610</name>
</gene>
<protein>
    <submittedName>
        <fullName evidence="2">Uncharacterized protein</fullName>
    </submittedName>
</protein>
<evidence type="ECO:0000313" key="2">
    <source>
        <dbReference type="EMBL" id="MCO5978125.1"/>
    </source>
</evidence>
<feature type="transmembrane region" description="Helical" evidence="1">
    <location>
        <begin position="112"/>
        <end position="132"/>
    </location>
</feature>
<dbReference type="Proteomes" id="UP001204851">
    <property type="component" value="Unassembled WGS sequence"/>
</dbReference>
<organism evidence="2 3">
    <name type="scientific">Ideonella oryzae</name>
    <dbReference type="NCBI Taxonomy" id="2937441"/>
    <lineage>
        <taxon>Bacteria</taxon>
        <taxon>Pseudomonadati</taxon>
        <taxon>Pseudomonadota</taxon>
        <taxon>Betaproteobacteria</taxon>
        <taxon>Burkholderiales</taxon>
        <taxon>Sphaerotilaceae</taxon>
        <taxon>Ideonella</taxon>
    </lineage>
</organism>
<reference evidence="2 3" key="1">
    <citation type="submission" date="2022-06" db="EMBL/GenBank/DDBJ databases">
        <title>Ideonella sp. NS12-5 Genome sequencing and assembly.</title>
        <authorList>
            <person name="Jung Y."/>
        </authorList>
    </citation>
    <scope>NUCLEOTIDE SEQUENCE [LARGE SCALE GENOMIC DNA]</scope>
    <source>
        <strain evidence="2 3">NS12-5</strain>
    </source>
</reference>
<keyword evidence="1" id="KW-0472">Membrane</keyword>
<keyword evidence="3" id="KW-1185">Reference proteome</keyword>
<evidence type="ECO:0000256" key="1">
    <source>
        <dbReference type="SAM" id="Phobius"/>
    </source>
</evidence>
<evidence type="ECO:0000313" key="3">
    <source>
        <dbReference type="Proteomes" id="UP001204851"/>
    </source>
</evidence>
<proteinExistence type="predicted"/>
<dbReference type="RefSeq" id="WP_252770738.1">
    <property type="nucleotide sequence ID" value="NZ_JAMXMC010000009.1"/>
</dbReference>
<keyword evidence="1" id="KW-1133">Transmembrane helix</keyword>